<dbReference type="InterPro" id="IPR028364">
    <property type="entry name" value="Ribosomal_uL1/biogenesis"/>
</dbReference>
<evidence type="ECO:0000313" key="3">
    <source>
        <dbReference type="Proteomes" id="UP001396898"/>
    </source>
</evidence>
<name>A0ABR1SBF5_9PEZI</name>
<dbReference type="EMBL" id="JAQQWI010000007">
    <property type="protein sequence ID" value="KAK8029162.1"/>
    <property type="molecule type" value="Genomic_DNA"/>
</dbReference>
<dbReference type="Pfam" id="PF00687">
    <property type="entry name" value="Ribosomal_L1"/>
    <property type="match status" value="1"/>
</dbReference>
<dbReference type="CDD" id="cd00403">
    <property type="entry name" value="Ribosomal_L1"/>
    <property type="match status" value="1"/>
</dbReference>
<evidence type="ECO:0008006" key="4">
    <source>
        <dbReference type="Google" id="ProtNLM"/>
    </source>
</evidence>
<evidence type="ECO:0000256" key="1">
    <source>
        <dbReference type="SAM" id="MobiDB-lite"/>
    </source>
</evidence>
<dbReference type="SUPFAM" id="SSF56808">
    <property type="entry name" value="Ribosomal protein L1"/>
    <property type="match status" value="1"/>
</dbReference>
<dbReference type="Proteomes" id="UP001396898">
    <property type="component" value="Unassembled WGS sequence"/>
</dbReference>
<organism evidence="2 3">
    <name type="scientific">Apiospora marii</name>
    <dbReference type="NCBI Taxonomy" id="335849"/>
    <lineage>
        <taxon>Eukaryota</taxon>
        <taxon>Fungi</taxon>
        <taxon>Dikarya</taxon>
        <taxon>Ascomycota</taxon>
        <taxon>Pezizomycotina</taxon>
        <taxon>Sordariomycetes</taxon>
        <taxon>Xylariomycetidae</taxon>
        <taxon>Amphisphaeriales</taxon>
        <taxon>Apiosporaceae</taxon>
        <taxon>Apiospora</taxon>
    </lineage>
</organism>
<feature type="region of interest" description="Disordered" evidence="1">
    <location>
        <begin position="309"/>
        <end position="355"/>
    </location>
</feature>
<dbReference type="InterPro" id="IPR023674">
    <property type="entry name" value="Ribosomal_uL1-like"/>
</dbReference>
<evidence type="ECO:0000313" key="2">
    <source>
        <dbReference type="EMBL" id="KAK8029162.1"/>
    </source>
</evidence>
<dbReference type="Gene3D" id="3.40.50.790">
    <property type="match status" value="1"/>
</dbReference>
<protein>
    <recommendedName>
        <fullName evidence="4">Ribosomal protein L1</fullName>
    </recommendedName>
</protein>
<proteinExistence type="predicted"/>
<comment type="caution">
    <text evidence="2">The sequence shown here is derived from an EMBL/GenBank/DDBJ whole genome shotgun (WGS) entry which is preliminary data.</text>
</comment>
<keyword evidence="3" id="KW-1185">Reference proteome</keyword>
<sequence>MAPAKDMVLRSDSQVVAPVSPEQTLKASKALLVHMKKATKDKAASATKKNLLEDDESAANETPIWMTVTTKRHITDSNRLKPHKITVPHKLATDPQLSICLISASPQRAYKNLVASDDFPEEWRKRIDRVIDLTKLTAKYKRYEEQRKLFAEHDIFLGDSRIINRLPKALGKVFYKTTAKRPIPVDLQSRDEKKSKKARGDDSINTCTAAEMAAEIEKSVSAVQVHLSPSTNTAVRIGYAGWTAEQIAANAEAVANELVKKLIPQQWKNVKSIYIKGPESAALPIWLTDELWLEEKDVVADGSEEAKALMAPEKANVGKKRKSLDGAASEPEEPAPKKTKKSKLSVKAETAGDDLDKEIAERKTKLKKQKAAAKKAVDV</sequence>
<accession>A0ABR1SBF5</accession>
<dbReference type="InterPro" id="IPR016095">
    <property type="entry name" value="Ribosomal_uL1_3-a/b-sand"/>
</dbReference>
<gene>
    <name evidence="2" type="ORF">PG991_006218</name>
</gene>
<reference evidence="2 3" key="1">
    <citation type="submission" date="2023-01" db="EMBL/GenBank/DDBJ databases">
        <title>Analysis of 21 Apiospora genomes using comparative genomics revels a genus with tremendous synthesis potential of carbohydrate active enzymes and secondary metabolites.</title>
        <authorList>
            <person name="Sorensen T."/>
        </authorList>
    </citation>
    <scope>NUCLEOTIDE SEQUENCE [LARGE SCALE GENOMIC DNA]</scope>
    <source>
        <strain evidence="2 3">CBS 20057</strain>
    </source>
</reference>